<dbReference type="InterPro" id="IPR051792">
    <property type="entry name" value="GGT_bact"/>
</dbReference>
<feature type="chain" id="PRO_5031190800" description="Glutathione hydrolase proenzyme" evidence="12">
    <location>
        <begin position="22"/>
        <end position="573"/>
    </location>
</feature>
<feature type="binding site" evidence="10">
    <location>
        <position position="108"/>
    </location>
    <ligand>
        <name>L-glutamate</name>
        <dbReference type="ChEBI" id="CHEBI:29985"/>
    </ligand>
</feature>
<comment type="similarity">
    <text evidence="3 11">Belongs to the gamma-glutamyltransferase family.</text>
</comment>
<dbReference type="RefSeq" id="WP_185660389.1">
    <property type="nucleotide sequence ID" value="NZ_CAWPOO010000012.1"/>
</dbReference>
<dbReference type="SUPFAM" id="SSF56235">
    <property type="entry name" value="N-terminal nucleophile aminohydrolases (Ntn hydrolases)"/>
    <property type="match status" value="1"/>
</dbReference>
<comment type="caution">
    <text evidence="13">The sequence shown here is derived from an EMBL/GenBank/DDBJ whole genome shotgun (WGS) entry which is preliminary data.</text>
</comment>
<dbReference type="GO" id="GO:0036374">
    <property type="term" value="F:glutathione hydrolase activity"/>
    <property type="evidence" value="ECO:0007669"/>
    <property type="project" value="UniProtKB-UniRule"/>
</dbReference>
<evidence type="ECO:0000256" key="1">
    <source>
        <dbReference type="ARBA" id="ARBA00001049"/>
    </source>
</evidence>
<feature type="signal peptide" evidence="12">
    <location>
        <begin position="1"/>
        <end position="21"/>
    </location>
</feature>
<evidence type="ECO:0000256" key="10">
    <source>
        <dbReference type="PIRSR" id="PIRSR600101-2"/>
    </source>
</evidence>
<comment type="pathway">
    <text evidence="11">Sulfur metabolism; glutathione metabolism.</text>
</comment>
<comment type="catalytic activity">
    <reaction evidence="8 11">
        <text>an N-terminal (5-L-glutamyl)-[peptide] + an alpha-amino acid = 5-L-glutamyl amino acid + an N-terminal L-alpha-aminoacyl-[peptide]</text>
        <dbReference type="Rhea" id="RHEA:23904"/>
        <dbReference type="Rhea" id="RHEA-COMP:9780"/>
        <dbReference type="Rhea" id="RHEA-COMP:9795"/>
        <dbReference type="ChEBI" id="CHEBI:77644"/>
        <dbReference type="ChEBI" id="CHEBI:78597"/>
        <dbReference type="ChEBI" id="CHEBI:78599"/>
        <dbReference type="ChEBI" id="CHEBI:78608"/>
        <dbReference type="EC" id="2.3.2.2"/>
    </reaction>
</comment>
<dbReference type="PRINTS" id="PR01210">
    <property type="entry name" value="GGTRANSPTASE"/>
</dbReference>
<keyword evidence="5 11" id="KW-0378">Hydrolase</keyword>
<keyword evidence="7 11" id="KW-0012">Acyltransferase</keyword>
<dbReference type="InterPro" id="IPR043137">
    <property type="entry name" value="GGT_ssub_C"/>
</dbReference>
<comment type="catalytic activity">
    <reaction evidence="1 11">
        <text>an S-substituted glutathione + H2O = an S-substituted L-cysteinylglycine + L-glutamate</text>
        <dbReference type="Rhea" id="RHEA:59468"/>
        <dbReference type="ChEBI" id="CHEBI:15377"/>
        <dbReference type="ChEBI" id="CHEBI:29985"/>
        <dbReference type="ChEBI" id="CHEBI:90779"/>
        <dbReference type="ChEBI" id="CHEBI:143103"/>
        <dbReference type="EC" id="3.4.19.13"/>
    </reaction>
</comment>
<dbReference type="GO" id="GO:0006751">
    <property type="term" value="P:glutathione catabolic process"/>
    <property type="evidence" value="ECO:0007669"/>
    <property type="project" value="UniProtKB-UniRule"/>
</dbReference>
<evidence type="ECO:0000256" key="4">
    <source>
        <dbReference type="ARBA" id="ARBA00022679"/>
    </source>
</evidence>
<evidence type="ECO:0000256" key="7">
    <source>
        <dbReference type="ARBA" id="ARBA00023315"/>
    </source>
</evidence>
<dbReference type="EMBL" id="JACHVC010000012">
    <property type="protein sequence ID" value="MBC2606519.1"/>
    <property type="molecule type" value="Genomic_DNA"/>
</dbReference>
<comment type="PTM">
    <text evidence="11">Cleaved by autocatalysis into a large and a small subunit.</text>
</comment>
<keyword evidence="4 11" id="KW-0808">Transferase</keyword>
<feature type="binding site" evidence="10">
    <location>
        <position position="478"/>
    </location>
    <ligand>
        <name>L-glutamate</name>
        <dbReference type="ChEBI" id="CHEBI:29985"/>
    </ligand>
</feature>
<dbReference type="InterPro" id="IPR000101">
    <property type="entry name" value="GGT_peptidase"/>
</dbReference>
<evidence type="ECO:0000313" key="13">
    <source>
        <dbReference type="EMBL" id="MBC2606519.1"/>
    </source>
</evidence>
<feature type="binding site" evidence="10">
    <location>
        <begin position="403"/>
        <end position="405"/>
    </location>
    <ligand>
        <name>L-glutamate</name>
        <dbReference type="ChEBI" id="CHEBI:29985"/>
    </ligand>
</feature>
<dbReference type="InterPro" id="IPR029055">
    <property type="entry name" value="Ntn_hydrolases_N"/>
</dbReference>
<dbReference type="Pfam" id="PF01019">
    <property type="entry name" value="G_glu_transpept"/>
    <property type="match status" value="1"/>
</dbReference>
<evidence type="ECO:0000256" key="12">
    <source>
        <dbReference type="SAM" id="SignalP"/>
    </source>
</evidence>
<dbReference type="NCBIfam" id="TIGR00066">
    <property type="entry name" value="g_glut_trans"/>
    <property type="match status" value="1"/>
</dbReference>
<dbReference type="Proteomes" id="UP000526501">
    <property type="component" value="Unassembled WGS sequence"/>
</dbReference>
<evidence type="ECO:0000256" key="3">
    <source>
        <dbReference type="ARBA" id="ARBA00009381"/>
    </source>
</evidence>
<dbReference type="AlphaFoldDB" id="A0A7X1B6X3"/>
<feature type="binding site" evidence="10">
    <location>
        <position position="427"/>
    </location>
    <ligand>
        <name>L-glutamate</name>
        <dbReference type="ChEBI" id="CHEBI:29985"/>
    </ligand>
</feature>
<evidence type="ECO:0000256" key="11">
    <source>
        <dbReference type="RuleBase" id="RU368036"/>
    </source>
</evidence>
<dbReference type="EC" id="3.4.19.13" evidence="11"/>
<keyword evidence="6 11" id="KW-0865">Zymogen</keyword>
<keyword evidence="12" id="KW-0732">Signal</keyword>
<evidence type="ECO:0000256" key="5">
    <source>
        <dbReference type="ARBA" id="ARBA00022801"/>
    </source>
</evidence>
<feature type="binding site" evidence="10">
    <location>
        <begin position="456"/>
        <end position="457"/>
    </location>
    <ligand>
        <name>L-glutamate</name>
        <dbReference type="ChEBI" id="CHEBI:29985"/>
    </ligand>
</feature>
<dbReference type="PANTHER" id="PTHR43199:SF1">
    <property type="entry name" value="GLUTATHIONE HYDROLASE PROENZYME"/>
    <property type="match status" value="1"/>
</dbReference>
<comment type="subunit">
    <text evidence="11">This enzyme consists of two polypeptide chains, which are synthesized in precursor form from a single polypeptide.</text>
</comment>
<feature type="active site" description="Nucleophile" evidence="9">
    <location>
        <position position="385"/>
    </location>
</feature>
<accession>A0A7X1B6X3</accession>
<organism evidence="13 14">
    <name type="scientific">Pelagicoccus albus</name>
    <dbReference type="NCBI Taxonomy" id="415222"/>
    <lineage>
        <taxon>Bacteria</taxon>
        <taxon>Pseudomonadati</taxon>
        <taxon>Verrucomicrobiota</taxon>
        <taxon>Opitutia</taxon>
        <taxon>Puniceicoccales</taxon>
        <taxon>Pelagicoccaceae</taxon>
        <taxon>Pelagicoccus</taxon>
    </lineage>
</organism>
<keyword evidence="14" id="KW-1185">Reference proteome</keyword>
<reference evidence="13 14" key="1">
    <citation type="submission" date="2020-07" db="EMBL/GenBank/DDBJ databases">
        <authorList>
            <person name="Feng X."/>
        </authorList>
    </citation>
    <scope>NUCLEOTIDE SEQUENCE [LARGE SCALE GENOMIC DNA]</scope>
    <source>
        <strain evidence="13 14">JCM23202</strain>
    </source>
</reference>
<protein>
    <recommendedName>
        <fullName evidence="11">Glutathione hydrolase proenzyme</fullName>
        <ecNumber evidence="11">2.3.2.2</ecNumber>
        <ecNumber evidence="11">3.4.19.13</ecNumber>
    </recommendedName>
    <component>
        <recommendedName>
            <fullName evidence="11">Glutathione hydrolase large chain</fullName>
        </recommendedName>
    </component>
    <component>
        <recommendedName>
            <fullName evidence="11">Glutathione hydrolase small chain</fullName>
        </recommendedName>
    </component>
</protein>
<evidence type="ECO:0000256" key="8">
    <source>
        <dbReference type="ARBA" id="ARBA00047417"/>
    </source>
</evidence>
<evidence type="ECO:0000256" key="2">
    <source>
        <dbReference type="ARBA" id="ARBA00001089"/>
    </source>
</evidence>
<dbReference type="Gene3D" id="1.10.246.130">
    <property type="match status" value="1"/>
</dbReference>
<dbReference type="InterPro" id="IPR043138">
    <property type="entry name" value="GGT_lsub"/>
</dbReference>
<dbReference type="GO" id="GO:0006750">
    <property type="term" value="P:glutathione biosynthetic process"/>
    <property type="evidence" value="ECO:0007669"/>
    <property type="project" value="UniProtKB-KW"/>
</dbReference>
<evidence type="ECO:0000313" key="14">
    <source>
        <dbReference type="Proteomes" id="UP000526501"/>
    </source>
</evidence>
<gene>
    <name evidence="13" type="primary">ggt</name>
    <name evidence="13" type="ORF">H5P27_10745</name>
</gene>
<dbReference type="Gene3D" id="3.60.20.40">
    <property type="match status" value="1"/>
</dbReference>
<dbReference type="GO" id="GO:0103068">
    <property type="term" value="F:leukotriene C4 gamma-glutamyl transferase activity"/>
    <property type="evidence" value="ECO:0007669"/>
    <property type="project" value="UniProtKB-EC"/>
</dbReference>
<name>A0A7X1B6X3_9BACT</name>
<dbReference type="EC" id="2.3.2.2" evidence="11"/>
<dbReference type="UniPathway" id="UPA00204"/>
<proteinExistence type="inferred from homology"/>
<evidence type="ECO:0000256" key="6">
    <source>
        <dbReference type="ARBA" id="ARBA00023145"/>
    </source>
</evidence>
<keyword evidence="11" id="KW-0317">Glutathione biosynthesis</keyword>
<dbReference type="PANTHER" id="PTHR43199">
    <property type="entry name" value="GLUTATHIONE HYDROLASE"/>
    <property type="match status" value="1"/>
</dbReference>
<comment type="catalytic activity">
    <reaction evidence="2 11">
        <text>glutathione + H2O = L-cysteinylglycine + L-glutamate</text>
        <dbReference type="Rhea" id="RHEA:28807"/>
        <dbReference type="ChEBI" id="CHEBI:15377"/>
        <dbReference type="ChEBI" id="CHEBI:29985"/>
        <dbReference type="ChEBI" id="CHEBI:57925"/>
        <dbReference type="ChEBI" id="CHEBI:61694"/>
        <dbReference type="EC" id="3.4.19.13"/>
    </reaction>
</comment>
<evidence type="ECO:0000256" key="9">
    <source>
        <dbReference type="PIRSR" id="PIRSR600101-1"/>
    </source>
</evidence>
<sequence>MSKSTLAFALGALAMTASLYAAPEPPIYNSQSTSHPESGLHGMVSSREKLATEAALGVLKDGGNAIDAAVTLGFAMAVTTPQAGNLGGGGFMLIRSADTDTTIAIDYREKAPLAAHKDMFLNENGDVDKELSRYSHLAAGVPGTVAGFALALEKYGTITLAEALAPAIDLATNGFPINEDLYESLKTGKPRLESHAPQTIDIYYDEEGKPYPPGHIIKLPNLGKSLQLIAEQGPSAFYEGPIADLIVKDMEAHGGMITKADLANYQAVEREPVRGNYKGYEIVSMPPPSSGGVHIIQMLNILEPLDLKQYGHNSAQSIHLMAETMKYAYADRSKHLGDSDFNPVPVEWLTSKDYADEIRSKLSMGKATPSTEILPGEPIHEGLDTTNYTVIDNKGNAVANTYTVNFSFGSKIMPPGTGFFLNNEMDDFSSKPGVPNAYGLIGGEYNSIESEKRMLSSMSPTLVLKDGEPFLLTGSRGGSQIITVVLQVLLNVMEHEMNLSEAVAASRIHHQWLPDKLFVERGLSQDTKAILTEKGYEVVEGRAMGTANSVSKEDGVYYGAGDPRRPDTFAEGF</sequence>